<dbReference type="GO" id="GO:0005737">
    <property type="term" value="C:cytoplasm"/>
    <property type="evidence" value="ECO:0007669"/>
    <property type="project" value="TreeGrafter"/>
</dbReference>
<dbReference type="InterPro" id="IPR004083">
    <property type="entry name" value="Raptor"/>
</dbReference>
<evidence type="ECO:0000313" key="1">
    <source>
        <dbReference type="WBParaSite" id="ASIM_0000726401-mRNA-1"/>
    </source>
</evidence>
<dbReference type="GO" id="GO:0010506">
    <property type="term" value="P:regulation of autophagy"/>
    <property type="evidence" value="ECO:0007669"/>
    <property type="project" value="TreeGrafter"/>
</dbReference>
<dbReference type="SUPFAM" id="SSF48371">
    <property type="entry name" value="ARM repeat"/>
    <property type="match status" value="1"/>
</dbReference>
<dbReference type="GO" id="GO:0030307">
    <property type="term" value="P:positive regulation of cell growth"/>
    <property type="evidence" value="ECO:0007669"/>
    <property type="project" value="TreeGrafter"/>
</dbReference>
<dbReference type="PANTHER" id="PTHR12848:SF16">
    <property type="entry name" value="REGULATORY-ASSOCIATED PROTEIN OF MTOR"/>
    <property type="match status" value="1"/>
</dbReference>
<name>A0A0M3JHZ9_ANISI</name>
<dbReference type="WBParaSite" id="ASIM_0000726401-mRNA-1">
    <property type="protein sequence ID" value="ASIM_0000726401-mRNA-1"/>
    <property type="gene ID" value="ASIM_0000726401"/>
</dbReference>
<dbReference type="GO" id="GO:0030674">
    <property type="term" value="F:protein-macromolecule adaptor activity"/>
    <property type="evidence" value="ECO:0007669"/>
    <property type="project" value="TreeGrafter"/>
</dbReference>
<protein>
    <submittedName>
        <fullName evidence="1">Regulatory-associated protein of mTOR (inferred by orthology to a human protein)</fullName>
    </submittedName>
</protein>
<proteinExistence type="predicted"/>
<sequence>LIDINGDGSSEELTDYTHNWFFIDQLQAFEVWLKYGVEQRQPPQQLPVVLQVLLSQVHRVKALELLARFLDLGSWAVGHALSVGIFPYVLKLLQSATKELRPWLAFIWAKILAVEPSCQVDLIKDKDRGYVFHVSF</sequence>
<organism evidence="1">
    <name type="scientific">Anisakis simplex</name>
    <name type="common">Herring worm</name>
    <dbReference type="NCBI Taxonomy" id="6269"/>
    <lineage>
        <taxon>Eukaryota</taxon>
        <taxon>Metazoa</taxon>
        <taxon>Ecdysozoa</taxon>
        <taxon>Nematoda</taxon>
        <taxon>Chromadorea</taxon>
        <taxon>Rhabditida</taxon>
        <taxon>Spirurina</taxon>
        <taxon>Ascaridomorpha</taxon>
        <taxon>Ascaridoidea</taxon>
        <taxon>Anisakidae</taxon>
        <taxon>Anisakis</taxon>
        <taxon>Anisakis simplex complex</taxon>
    </lineage>
</organism>
<dbReference type="AlphaFoldDB" id="A0A0M3JHZ9"/>
<dbReference type="GO" id="GO:0031931">
    <property type="term" value="C:TORC1 complex"/>
    <property type="evidence" value="ECO:0007669"/>
    <property type="project" value="InterPro"/>
</dbReference>
<dbReference type="GO" id="GO:0038202">
    <property type="term" value="P:TORC1 signaling"/>
    <property type="evidence" value="ECO:0007669"/>
    <property type="project" value="TreeGrafter"/>
</dbReference>
<dbReference type="GO" id="GO:0071230">
    <property type="term" value="P:cellular response to amino acid stimulus"/>
    <property type="evidence" value="ECO:0007669"/>
    <property type="project" value="TreeGrafter"/>
</dbReference>
<reference evidence="1" key="1">
    <citation type="submission" date="2017-02" db="UniProtKB">
        <authorList>
            <consortium name="WormBaseParasite"/>
        </authorList>
    </citation>
    <scope>IDENTIFICATION</scope>
</reference>
<dbReference type="PANTHER" id="PTHR12848">
    <property type="entry name" value="REGULATORY-ASSOCIATED PROTEIN OF MTOR"/>
    <property type="match status" value="1"/>
</dbReference>
<dbReference type="InterPro" id="IPR016024">
    <property type="entry name" value="ARM-type_fold"/>
</dbReference>
<dbReference type="GO" id="GO:0009267">
    <property type="term" value="P:cellular response to starvation"/>
    <property type="evidence" value="ECO:0007669"/>
    <property type="project" value="TreeGrafter"/>
</dbReference>
<accession>A0A0M3JHZ9</accession>
<dbReference type="PRINTS" id="PR01547">
    <property type="entry name" value="YEAST176DUF"/>
</dbReference>